<dbReference type="InterPro" id="IPR036249">
    <property type="entry name" value="Thioredoxin-like_sf"/>
</dbReference>
<dbReference type="InterPro" id="IPR012336">
    <property type="entry name" value="Thioredoxin-like_fold"/>
</dbReference>
<feature type="domain" description="Thioredoxin-like fold" evidence="2">
    <location>
        <begin position="53"/>
        <end position="242"/>
    </location>
</feature>
<dbReference type="Proteomes" id="UP000574769">
    <property type="component" value="Unassembled WGS sequence"/>
</dbReference>
<dbReference type="Gene3D" id="3.40.30.10">
    <property type="entry name" value="Glutaredoxin"/>
    <property type="match status" value="1"/>
</dbReference>
<name>A0A7W7F066_9SPHN</name>
<organism evidence="3 4">
    <name type="scientific">Sphingomonas abaci</name>
    <dbReference type="NCBI Taxonomy" id="237611"/>
    <lineage>
        <taxon>Bacteria</taxon>
        <taxon>Pseudomonadati</taxon>
        <taxon>Pseudomonadota</taxon>
        <taxon>Alphaproteobacteria</taxon>
        <taxon>Sphingomonadales</taxon>
        <taxon>Sphingomonadaceae</taxon>
        <taxon>Sphingomonas</taxon>
    </lineage>
</organism>
<feature type="signal peptide" evidence="1">
    <location>
        <begin position="1"/>
        <end position="25"/>
    </location>
</feature>
<evidence type="ECO:0000313" key="3">
    <source>
        <dbReference type="EMBL" id="MBB4618065.1"/>
    </source>
</evidence>
<dbReference type="Pfam" id="PF13462">
    <property type="entry name" value="Thioredoxin_4"/>
    <property type="match status" value="1"/>
</dbReference>
<gene>
    <name evidence="3" type="ORF">GGQ96_002201</name>
</gene>
<dbReference type="PROSITE" id="PS51257">
    <property type="entry name" value="PROKAR_LIPOPROTEIN"/>
    <property type="match status" value="1"/>
</dbReference>
<keyword evidence="3" id="KW-0413">Isomerase</keyword>
<dbReference type="EMBL" id="JACHNY010000004">
    <property type="protein sequence ID" value="MBB4618065.1"/>
    <property type="molecule type" value="Genomic_DNA"/>
</dbReference>
<dbReference type="AlphaFoldDB" id="A0A7W7F066"/>
<reference evidence="3 4" key="1">
    <citation type="submission" date="2020-08" db="EMBL/GenBank/DDBJ databases">
        <title>Genomic Encyclopedia of Type Strains, Phase IV (KMG-IV): sequencing the most valuable type-strain genomes for metagenomic binning, comparative biology and taxonomic classification.</title>
        <authorList>
            <person name="Goeker M."/>
        </authorList>
    </citation>
    <scope>NUCLEOTIDE SEQUENCE [LARGE SCALE GENOMIC DNA]</scope>
    <source>
        <strain evidence="3 4">DSM 15867</strain>
    </source>
</reference>
<dbReference type="SUPFAM" id="SSF52833">
    <property type="entry name" value="Thioredoxin-like"/>
    <property type="match status" value="1"/>
</dbReference>
<evidence type="ECO:0000313" key="4">
    <source>
        <dbReference type="Proteomes" id="UP000574769"/>
    </source>
</evidence>
<comment type="caution">
    <text evidence="3">The sequence shown here is derived from an EMBL/GenBank/DDBJ whole genome shotgun (WGS) entry which is preliminary data.</text>
</comment>
<keyword evidence="1" id="KW-0732">Signal</keyword>
<feature type="chain" id="PRO_5031329877" evidence="1">
    <location>
        <begin position="26"/>
        <end position="246"/>
    </location>
</feature>
<dbReference type="Gene3D" id="1.10.40.110">
    <property type="match status" value="1"/>
</dbReference>
<dbReference type="GO" id="GO:0016853">
    <property type="term" value="F:isomerase activity"/>
    <property type="evidence" value="ECO:0007669"/>
    <property type="project" value="UniProtKB-KW"/>
</dbReference>
<dbReference type="RefSeq" id="WP_184114507.1">
    <property type="nucleotide sequence ID" value="NZ_JACHNY010000004.1"/>
</dbReference>
<sequence>MKFASLLLAPLLAAALTACSGQSGASNDSAPAAPVAAVTPPAGKQWTDVVSKTPEGYVVGNPNAPIKMVEYGSRLCPACRALATEGFEPLMKAYVAPGKVSFEFREFLIHGASDLPPALIGGCGGPAPFFPMLEQMYANQNAFLDKLQALPKPVQEQIQAAKPQDAIRMLGEQMGIIDFAKQRGIPEAKARQCLSDMTRIDALTKQTQDKGADGTVTGTPTVIINGTKVDGFGWADVEKALKRAGA</sequence>
<keyword evidence="4" id="KW-1185">Reference proteome</keyword>
<protein>
    <submittedName>
        <fullName evidence="3">Protein-disulfide isomerase</fullName>
    </submittedName>
</protein>
<accession>A0A7W7F066</accession>
<proteinExistence type="predicted"/>
<evidence type="ECO:0000259" key="2">
    <source>
        <dbReference type="Pfam" id="PF13462"/>
    </source>
</evidence>
<evidence type="ECO:0000256" key="1">
    <source>
        <dbReference type="SAM" id="SignalP"/>
    </source>
</evidence>